<evidence type="ECO:0000313" key="2">
    <source>
        <dbReference type="EMBL" id="SFV63850.1"/>
    </source>
</evidence>
<reference evidence="2" key="1">
    <citation type="submission" date="2016-10" db="EMBL/GenBank/DDBJ databases">
        <authorList>
            <person name="de Groot N.N."/>
        </authorList>
    </citation>
    <scope>NUCLEOTIDE SEQUENCE</scope>
</reference>
<name>A0A1W1CDB8_9ZZZZ</name>
<keyword evidence="1" id="KW-0472">Membrane</keyword>
<keyword evidence="1" id="KW-0812">Transmembrane</keyword>
<feature type="transmembrane region" description="Helical" evidence="1">
    <location>
        <begin position="6"/>
        <end position="27"/>
    </location>
</feature>
<organism evidence="2">
    <name type="scientific">hydrothermal vent metagenome</name>
    <dbReference type="NCBI Taxonomy" id="652676"/>
    <lineage>
        <taxon>unclassified sequences</taxon>
        <taxon>metagenomes</taxon>
        <taxon>ecological metagenomes</taxon>
    </lineage>
</organism>
<feature type="transmembrane region" description="Helical" evidence="1">
    <location>
        <begin position="204"/>
        <end position="222"/>
    </location>
</feature>
<sequence>MNILTRGLFALILIILFQNILFAEYLYKDEIIHKPKFSKEIELLGSDLYKKTGITLRLVVIKELPKNMDMYQFEQNLLQNFKEPTVLLTFSEMNSIVDIETNDKSLYKYFNKKQILSPVTSYVQGFLMAAFYAKSWEEFKSMTTTVGGTILPLLGGKAKKGEITDKYAAALFNGYLDIAQQIAHAKGVKLGNGFDDETNQTTLFYVRLFFYGFVLYAIIMYIRRLIYKVRHKDEVFRKW</sequence>
<proteinExistence type="predicted"/>
<protein>
    <submittedName>
        <fullName evidence="2">Membrane protein</fullName>
    </submittedName>
</protein>
<keyword evidence="1" id="KW-1133">Transmembrane helix</keyword>
<gene>
    <name evidence="2" type="ORF">MNB_SM-6-484</name>
</gene>
<dbReference type="AlphaFoldDB" id="A0A1W1CDB8"/>
<accession>A0A1W1CDB8</accession>
<evidence type="ECO:0000256" key="1">
    <source>
        <dbReference type="SAM" id="Phobius"/>
    </source>
</evidence>
<feature type="transmembrane region" description="Helical" evidence="1">
    <location>
        <begin position="115"/>
        <end position="133"/>
    </location>
</feature>
<dbReference type="EMBL" id="FPHK01000073">
    <property type="protein sequence ID" value="SFV63850.1"/>
    <property type="molecule type" value="Genomic_DNA"/>
</dbReference>